<accession>F8Q350</accession>
<gene>
    <name evidence="7" type="ORF">SERLA73DRAFT_75277</name>
</gene>
<evidence type="ECO:0000256" key="1">
    <source>
        <dbReference type="ARBA" id="ARBA00022723"/>
    </source>
</evidence>
<proteinExistence type="predicted"/>
<protein>
    <recommendedName>
        <fullName evidence="6">MYND-type domain-containing protein</fullName>
    </recommendedName>
</protein>
<reference evidence="8" key="1">
    <citation type="journal article" date="2011" name="Science">
        <title>The plant cell wall-decomposing machinery underlies the functional diversity of forest fungi.</title>
        <authorList>
            <person name="Eastwood D.C."/>
            <person name="Floudas D."/>
            <person name="Binder M."/>
            <person name="Majcherczyk A."/>
            <person name="Schneider P."/>
            <person name="Aerts A."/>
            <person name="Asiegbu F.O."/>
            <person name="Baker S.E."/>
            <person name="Barry K."/>
            <person name="Bendiksby M."/>
            <person name="Blumentritt M."/>
            <person name="Coutinho P.M."/>
            <person name="Cullen D."/>
            <person name="de Vries R.P."/>
            <person name="Gathman A."/>
            <person name="Goodell B."/>
            <person name="Henrissat B."/>
            <person name="Ihrmark K."/>
            <person name="Kauserud H."/>
            <person name="Kohler A."/>
            <person name="LaButti K."/>
            <person name="Lapidus A."/>
            <person name="Lavin J.L."/>
            <person name="Lee Y.-H."/>
            <person name="Lindquist E."/>
            <person name="Lilly W."/>
            <person name="Lucas S."/>
            <person name="Morin E."/>
            <person name="Murat C."/>
            <person name="Oguiza J.A."/>
            <person name="Park J."/>
            <person name="Pisabarro A.G."/>
            <person name="Riley R."/>
            <person name="Rosling A."/>
            <person name="Salamov A."/>
            <person name="Schmidt O."/>
            <person name="Schmutz J."/>
            <person name="Skrede I."/>
            <person name="Stenlid J."/>
            <person name="Wiebenga A."/>
            <person name="Xie X."/>
            <person name="Kuees U."/>
            <person name="Hibbett D.S."/>
            <person name="Hoffmeister D."/>
            <person name="Hoegberg N."/>
            <person name="Martin F."/>
            <person name="Grigoriev I.V."/>
            <person name="Watkinson S.C."/>
        </authorList>
    </citation>
    <scope>NUCLEOTIDE SEQUENCE [LARGE SCALE GENOMIC DNA]</scope>
    <source>
        <strain evidence="8">strain S7.3</strain>
    </source>
</reference>
<dbReference type="EMBL" id="GL945482">
    <property type="protein sequence ID" value="EGN97611.1"/>
    <property type="molecule type" value="Genomic_DNA"/>
</dbReference>
<evidence type="ECO:0000313" key="7">
    <source>
        <dbReference type="EMBL" id="EGN97611.1"/>
    </source>
</evidence>
<evidence type="ECO:0000313" key="8">
    <source>
        <dbReference type="Proteomes" id="UP000008063"/>
    </source>
</evidence>
<dbReference type="InParanoid" id="F8Q350"/>
<keyword evidence="1" id="KW-0479">Metal-binding</keyword>
<dbReference type="PROSITE" id="PS50865">
    <property type="entry name" value="ZF_MYND_2"/>
    <property type="match status" value="1"/>
</dbReference>
<dbReference type="SUPFAM" id="SSF144232">
    <property type="entry name" value="HIT/MYND zinc finger-like"/>
    <property type="match status" value="1"/>
</dbReference>
<dbReference type="AlphaFoldDB" id="F8Q350"/>
<evidence type="ECO:0000256" key="4">
    <source>
        <dbReference type="PROSITE-ProRule" id="PRU00134"/>
    </source>
</evidence>
<evidence type="ECO:0000256" key="5">
    <source>
        <dbReference type="SAM" id="MobiDB-lite"/>
    </source>
</evidence>
<evidence type="ECO:0000256" key="2">
    <source>
        <dbReference type="ARBA" id="ARBA00022771"/>
    </source>
</evidence>
<name>F8Q350_SERL3</name>
<keyword evidence="3" id="KW-0862">Zinc</keyword>
<dbReference type="OrthoDB" id="341421at2759"/>
<sequence length="617" mass="70138">MPTRTYRIHKKTTNVRATLKPKQGYEHILSDLSPDKIPPHRSDPPRPEDKSALNRALTAMNTLRQLGESCAIVKNPMDSRVLANWNGVWEWIKYFEKHCIVQHEYPIAIEDMAAAEITLFGFLVILDEETKQAAITTPGYIALITRLWLHEEEYCLKYARIKSARGGSPFSLLLSKMMNTEFTIGGSDDIVVAGIVEGANGSVDIVAAHTMKKLHAALDATPTANLVQGCNILLLIISFYSHWHQDSFFWALMREGVAGGVTKAFYSCINRLEPPSREVESTMRMCYSIFSIMHLTQIGPSWVAQAFDGKLIQSMLLTGAFVKEQSAVECVERAVKLFNRLGQYLACRTVLRVFKQQLRDILDADIANPTVAGPLWESWLLFRDEAQERLAVLKVYDAQKNPKMTKICGFQHCPHRYFIGTDENKAMRCTGCFTVYYCSKDCQRNAWSAHRFLCTKLREKSSGPDSNPVTAEADHRFFQFLNQHYFETRLDEIIDLLISWKVIKIPQVSNFIVGFDYQAFPMKISIGKTAQFTPSQKISPQMTWFDNKNLENDAKIVREVKASKGGKITVQTRSPVLGAYWHENESFAFTFPPDFSERFCQKLEANSKGEEVLQDTT</sequence>
<dbReference type="PROSITE" id="PS01360">
    <property type="entry name" value="ZF_MYND_1"/>
    <property type="match status" value="1"/>
</dbReference>
<feature type="region of interest" description="Disordered" evidence="5">
    <location>
        <begin position="29"/>
        <end position="50"/>
    </location>
</feature>
<dbReference type="OMA" id="IREVEWH"/>
<dbReference type="HOGENOM" id="CLU_027660_0_0_1"/>
<keyword evidence="2 4" id="KW-0863">Zinc-finger</keyword>
<keyword evidence="8" id="KW-1185">Reference proteome</keyword>
<dbReference type="Gene3D" id="6.10.140.2220">
    <property type="match status" value="1"/>
</dbReference>
<dbReference type="GO" id="GO:0008270">
    <property type="term" value="F:zinc ion binding"/>
    <property type="evidence" value="ECO:0007669"/>
    <property type="project" value="UniProtKB-KW"/>
</dbReference>
<evidence type="ECO:0000259" key="6">
    <source>
        <dbReference type="PROSITE" id="PS50865"/>
    </source>
</evidence>
<dbReference type="Pfam" id="PF01753">
    <property type="entry name" value="zf-MYND"/>
    <property type="match status" value="1"/>
</dbReference>
<dbReference type="Proteomes" id="UP000008063">
    <property type="component" value="Unassembled WGS sequence"/>
</dbReference>
<organism evidence="8">
    <name type="scientific">Serpula lacrymans var. lacrymans (strain S7.3)</name>
    <name type="common">Dry rot fungus</name>
    <dbReference type="NCBI Taxonomy" id="936435"/>
    <lineage>
        <taxon>Eukaryota</taxon>
        <taxon>Fungi</taxon>
        <taxon>Dikarya</taxon>
        <taxon>Basidiomycota</taxon>
        <taxon>Agaricomycotina</taxon>
        <taxon>Agaricomycetes</taxon>
        <taxon>Agaricomycetidae</taxon>
        <taxon>Boletales</taxon>
        <taxon>Coniophorineae</taxon>
        <taxon>Serpulaceae</taxon>
        <taxon>Serpula</taxon>
    </lineage>
</organism>
<feature type="domain" description="MYND-type" evidence="6">
    <location>
        <begin position="405"/>
        <end position="454"/>
    </location>
</feature>
<evidence type="ECO:0000256" key="3">
    <source>
        <dbReference type="ARBA" id="ARBA00022833"/>
    </source>
</evidence>
<dbReference type="STRING" id="936435.F8Q350"/>
<dbReference type="InterPro" id="IPR002893">
    <property type="entry name" value="Znf_MYND"/>
</dbReference>